<dbReference type="SUPFAM" id="SSF81606">
    <property type="entry name" value="PP2C-like"/>
    <property type="match status" value="1"/>
</dbReference>
<sequence>MTWRVVAGSVVGTSHVAAGLGCQDSCWAQVDTTPGRSPILSIFVADGAGSALRGGDGAELAIKTAAEFMQKQLALTEFGLGDDFAVECVMDIRAALFSEADKASLKARDFACTFLGIVSSELGTLVMQIGDGGIVIDVGDGLEVPIAPMSGEYANMTHFVTDEDAIDRLISKVFNKPAVKAAAFSDGVQRLAIQLATNTAHEPFFAPFFKVLSTATAEQEDQLQQALLRFLNSDAVNERTDDDKTLALAVLT</sequence>
<dbReference type="STRING" id="709839.TSA66_22985"/>
<dbReference type="Pfam" id="PF13672">
    <property type="entry name" value="PP2C_2"/>
    <property type="match status" value="1"/>
</dbReference>
<gene>
    <name evidence="2" type="ORF">TSA66_22985</name>
</gene>
<reference evidence="2 3" key="1">
    <citation type="submission" date="2014-12" db="EMBL/GenBank/DDBJ databases">
        <title>Denitrispirillum autotrophicum gen. nov., sp. nov., Denitrifying, Facultatively Autotrophic Bacteria Isolated from Rice Paddy Soil.</title>
        <authorList>
            <person name="Ishii S."/>
            <person name="Ashida N."/>
            <person name="Ohno H."/>
            <person name="Otsuka S."/>
            <person name="Yokota A."/>
            <person name="Senoo K."/>
        </authorList>
    </citation>
    <scope>NUCLEOTIDE SEQUENCE [LARGE SCALE GENOMIC DNA]</scope>
    <source>
        <strain evidence="2 3">TSA66</strain>
    </source>
</reference>
<evidence type="ECO:0000259" key="1">
    <source>
        <dbReference type="Pfam" id="PF13672"/>
    </source>
</evidence>
<dbReference type="EMBL" id="JWJG01000028">
    <property type="protein sequence ID" value="KIF83939.1"/>
    <property type="molecule type" value="Genomic_DNA"/>
</dbReference>
<dbReference type="InterPro" id="IPR036457">
    <property type="entry name" value="PPM-type-like_dom_sf"/>
</dbReference>
<accession>A0A0C2BVA5</accession>
<protein>
    <recommendedName>
        <fullName evidence="1">PPM-type phosphatase domain-containing protein</fullName>
    </recommendedName>
</protein>
<name>A0A0C2BVA5_9BURK</name>
<proteinExistence type="predicted"/>
<evidence type="ECO:0000313" key="2">
    <source>
        <dbReference type="EMBL" id="KIF83939.1"/>
    </source>
</evidence>
<dbReference type="AlphaFoldDB" id="A0A0C2BVA5"/>
<dbReference type="InterPro" id="IPR001932">
    <property type="entry name" value="PPM-type_phosphatase-like_dom"/>
</dbReference>
<feature type="domain" description="PPM-type phosphatase" evidence="1">
    <location>
        <begin position="11"/>
        <end position="227"/>
    </location>
</feature>
<dbReference type="PROSITE" id="PS51257">
    <property type="entry name" value="PROKAR_LIPOPROTEIN"/>
    <property type="match status" value="1"/>
</dbReference>
<organism evidence="2 3">
    <name type="scientific">Noviherbaspirillum autotrophicum</name>
    <dbReference type="NCBI Taxonomy" id="709839"/>
    <lineage>
        <taxon>Bacteria</taxon>
        <taxon>Pseudomonadati</taxon>
        <taxon>Pseudomonadota</taxon>
        <taxon>Betaproteobacteria</taxon>
        <taxon>Burkholderiales</taxon>
        <taxon>Oxalobacteraceae</taxon>
        <taxon>Noviherbaspirillum</taxon>
    </lineage>
</organism>
<dbReference type="OrthoDB" id="9805674at2"/>
<dbReference type="Proteomes" id="UP000031572">
    <property type="component" value="Unassembled WGS sequence"/>
</dbReference>
<keyword evidence="3" id="KW-1185">Reference proteome</keyword>
<comment type="caution">
    <text evidence="2">The sequence shown here is derived from an EMBL/GenBank/DDBJ whole genome shotgun (WGS) entry which is preliminary data.</text>
</comment>
<evidence type="ECO:0000313" key="3">
    <source>
        <dbReference type="Proteomes" id="UP000031572"/>
    </source>
</evidence>